<dbReference type="PANTHER" id="PTHR30329:SF21">
    <property type="entry name" value="LIPOPROTEIN YIAD-RELATED"/>
    <property type="match status" value="1"/>
</dbReference>
<dbReference type="OrthoDB" id="9800869at2"/>
<dbReference type="PROSITE" id="PS51123">
    <property type="entry name" value="OMPA_2"/>
    <property type="match status" value="1"/>
</dbReference>
<feature type="region of interest" description="Disordered" evidence="5">
    <location>
        <begin position="407"/>
        <end position="428"/>
    </location>
</feature>
<accession>A0A172TU23</accession>
<evidence type="ECO:0000256" key="3">
    <source>
        <dbReference type="ARBA" id="ARBA00023237"/>
    </source>
</evidence>
<dbReference type="InterPro" id="IPR050330">
    <property type="entry name" value="Bact_OuterMem_StrucFunc"/>
</dbReference>
<dbReference type="GO" id="GO:0009279">
    <property type="term" value="C:cell outer membrane"/>
    <property type="evidence" value="ECO:0007669"/>
    <property type="project" value="UniProtKB-SubCell"/>
</dbReference>
<dbReference type="KEGG" id="fla:SY85_08955"/>
<reference evidence="9" key="1">
    <citation type="submission" date="2015-01" db="EMBL/GenBank/DDBJ databases">
        <title>Flavisolibacter sp./LCS9/ whole genome sequencing.</title>
        <authorList>
            <person name="Kim M.K."/>
            <person name="Srinivasan S."/>
            <person name="Lee J.-J."/>
        </authorList>
    </citation>
    <scope>NUCLEOTIDE SEQUENCE [LARGE SCALE GENOMIC DNA]</scope>
    <source>
        <strain evidence="9">LCS9</strain>
    </source>
</reference>
<evidence type="ECO:0000256" key="5">
    <source>
        <dbReference type="SAM" id="MobiDB-lite"/>
    </source>
</evidence>
<sequence length="437" mass="48687">MLQRLLILIALFSLPFAMQAQLGNLMNKAKNKVKQRIDNKVDNAMDNTLDEVEGKGKGNTSKSNETATSKTTTPGDETTETASVVSYTKFDFVPGDKVVYAEDFAQDEVGELPVGWNTNNRGEVITLSNATGKWLRLVGGSKYLTANKDTFSRNFTVEFDLIYDVEPNGYGLPTVNFGFLASHTDASNDNKFLTQPNLYQLAKIDLLIGPKGKKGYAENFRARLYSHLNRGQFFASELKSVDDLGNYAKKVSHVAMQVQGTRLRCWVNNFKLYDLPMALPTQYVFNQLFFELESSNYKDNELGYYIGNIKVATGKPDTRHKFLEEGKFSTTGILFDFQSAVLKPESYGVIKEMATLLKENASVRVKVVGHTSSDGDDAANMELSKKRAEAVKNALVKEFSIDASRIESAGKGETQPVADNKTPEGKMQNRRVEFIKL</sequence>
<keyword evidence="2 4" id="KW-0472">Membrane</keyword>
<dbReference type="PANTHER" id="PTHR30329">
    <property type="entry name" value="STATOR ELEMENT OF FLAGELLAR MOTOR COMPLEX"/>
    <property type="match status" value="1"/>
</dbReference>
<dbReference type="SUPFAM" id="SSF103088">
    <property type="entry name" value="OmpA-like"/>
    <property type="match status" value="1"/>
</dbReference>
<comment type="subcellular location">
    <subcellularLocation>
        <location evidence="1">Cell outer membrane</location>
    </subcellularLocation>
</comment>
<evidence type="ECO:0000256" key="4">
    <source>
        <dbReference type="PROSITE-ProRule" id="PRU00473"/>
    </source>
</evidence>
<dbReference type="InterPro" id="IPR036737">
    <property type="entry name" value="OmpA-like_sf"/>
</dbReference>
<dbReference type="Pfam" id="PF00691">
    <property type="entry name" value="OmpA"/>
    <property type="match status" value="1"/>
</dbReference>
<reference evidence="8 9" key="2">
    <citation type="journal article" date="2016" name="Int. J. Syst. Evol. Microbiol.">
        <title>Flavisolibacter tropicus sp. nov., isolated from tropical soil.</title>
        <authorList>
            <person name="Lee J.J."/>
            <person name="Kang M.S."/>
            <person name="Kim G.S."/>
            <person name="Lee C.S."/>
            <person name="Lim S."/>
            <person name="Lee J."/>
            <person name="Roh S.H."/>
            <person name="Kang H."/>
            <person name="Ha J.M."/>
            <person name="Bae S."/>
            <person name="Jung H.Y."/>
            <person name="Kim M.K."/>
        </authorList>
    </citation>
    <scope>NUCLEOTIDE SEQUENCE [LARGE SCALE GENOMIC DNA]</scope>
    <source>
        <strain evidence="8 9">LCS9</strain>
    </source>
</reference>
<evidence type="ECO:0000256" key="2">
    <source>
        <dbReference type="ARBA" id="ARBA00023136"/>
    </source>
</evidence>
<dbReference type="InterPro" id="IPR006664">
    <property type="entry name" value="OMP_bac"/>
</dbReference>
<name>A0A172TU23_9BACT</name>
<dbReference type="InterPro" id="IPR006665">
    <property type="entry name" value="OmpA-like"/>
</dbReference>
<evidence type="ECO:0000256" key="6">
    <source>
        <dbReference type="SAM" id="SignalP"/>
    </source>
</evidence>
<dbReference type="Proteomes" id="UP000077177">
    <property type="component" value="Chromosome"/>
</dbReference>
<evidence type="ECO:0000313" key="8">
    <source>
        <dbReference type="EMBL" id="ANE50611.1"/>
    </source>
</evidence>
<keyword evidence="3" id="KW-0998">Cell outer membrane</keyword>
<feature type="signal peptide" evidence="6">
    <location>
        <begin position="1"/>
        <end position="20"/>
    </location>
</feature>
<dbReference type="RefSeq" id="WP_066403730.1">
    <property type="nucleotide sequence ID" value="NZ_CP011390.1"/>
</dbReference>
<keyword evidence="6" id="KW-0732">Signal</keyword>
<keyword evidence="9" id="KW-1185">Reference proteome</keyword>
<proteinExistence type="predicted"/>
<feature type="region of interest" description="Disordered" evidence="5">
    <location>
        <begin position="39"/>
        <end position="80"/>
    </location>
</feature>
<organism evidence="8 9">
    <name type="scientific">Flavisolibacter tropicus</name>
    <dbReference type="NCBI Taxonomy" id="1492898"/>
    <lineage>
        <taxon>Bacteria</taxon>
        <taxon>Pseudomonadati</taxon>
        <taxon>Bacteroidota</taxon>
        <taxon>Chitinophagia</taxon>
        <taxon>Chitinophagales</taxon>
        <taxon>Chitinophagaceae</taxon>
        <taxon>Flavisolibacter</taxon>
    </lineage>
</organism>
<feature type="domain" description="OmpA-like" evidence="7">
    <location>
        <begin position="322"/>
        <end position="437"/>
    </location>
</feature>
<protein>
    <recommendedName>
        <fullName evidence="7">OmpA-like domain-containing protein</fullName>
    </recommendedName>
</protein>
<dbReference type="PATRIC" id="fig|1492898.3.peg.1921"/>
<dbReference type="EMBL" id="CP011390">
    <property type="protein sequence ID" value="ANE50611.1"/>
    <property type="molecule type" value="Genomic_DNA"/>
</dbReference>
<evidence type="ECO:0000313" key="9">
    <source>
        <dbReference type="Proteomes" id="UP000077177"/>
    </source>
</evidence>
<gene>
    <name evidence="8" type="ORF">SY85_08955</name>
</gene>
<feature type="compositionally biased region" description="Polar residues" evidence="5">
    <location>
        <begin position="58"/>
        <end position="67"/>
    </location>
</feature>
<evidence type="ECO:0000259" key="7">
    <source>
        <dbReference type="PROSITE" id="PS51123"/>
    </source>
</evidence>
<evidence type="ECO:0000256" key="1">
    <source>
        <dbReference type="ARBA" id="ARBA00004442"/>
    </source>
</evidence>
<dbReference type="AlphaFoldDB" id="A0A172TU23"/>
<dbReference type="STRING" id="1492898.SY85_08955"/>
<feature type="chain" id="PRO_5008001145" description="OmpA-like domain-containing protein" evidence="6">
    <location>
        <begin position="21"/>
        <end position="437"/>
    </location>
</feature>
<dbReference type="CDD" id="cd07185">
    <property type="entry name" value="OmpA_C-like"/>
    <property type="match status" value="1"/>
</dbReference>
<dbReference type="Gene3D" id="3.30.1330.60">
    <property type="entry name" value="OmpA-like domain"/>
    <property type="match status" value="1"/>
</dbReference>
<dbReference type="PRINTS" id="PR01021">
    <property type="entry name" value="OMPADOMAIN"/>
</dbReference>